<proteinExistence type="inferred from homology"/>
<dbReference type="Proteomes" id="UP000051012">
    <property type="component" value="Unassembled WGS sequence"/>
</dbReference>
<sequence>MNEFLRRKFTPRLYVIIDEKYLFKYRPSEIIKFFEKNDVTMVQLRIETLSDKTFYTYAQKIKKTISRPHVKFIINNRIDIAQACRADGVHLGLHDIPIKVARTILGSGSIIGASAHTVKDALTVQKQGADYIGIGAVFKTRTKRDAPVCGLSVLKSICKNVDIPVVGVGGITDKNYKAVLRAGASGIAVCSYLFEGNLRKNLRSLTGRKSSL</sequence>
<dbReference type="InterPro" id="IPR036206">
    <property type="entry name" value="ThiamineP_synth_sf"/>
</dbReference>
<dbReference type="InterPro" id="IPR013785">
    <property type="entry name" value="Aldolase_TIM"/>
</dbReference>
<comment type="cofactor">
    <cofactor evidence="9">
        <name>Mg(2+)</name>
        <dbReference type="ChEBI" id="CHEBI:18420"/>
    </cofactor>
    <text evidence="9">Binds 1 Mg(2+) ion per subunit.</text>
</comment>
<feature type="binding site" evidence="9">
    <location>
        <begin position="140"/>
        <end position="142"/>
    </location>
    <ligand>
        <name>2-[(2R,5Z)-2-carboxy-4-methylthiazol-5(2H)-ylidene]ethyl phosphate</name>
        <dbReference type="ChEBI" id="CHEBI:62899"/>
    </ligand>
</feature>
<dbReference type="PANTHER" id="PTHR20857:SF23">
    <property type="entry name" value="THIAMINE BIOSYNTHETIC BIFUNCTIONAL ENZYME"/>
    <property type="match status" value="1"/>
</dbReference>
<dbReference type="CDD" id="cd00564">
    <property type="entry name" value="TMP_TenI"/>
    <property type="match status" value="1"/>
</dbReference>
<evidence type="ECO:0000313" key="14">
    <source>
        <dbReference type="Proteomes" id="UP000051012"/>
    </source>
</evidence>
<dbReference type="Gene3D" id="3.20.20.70">
    <property type="entry name" value="Aldolase class I"/>
    <property type="match status" value="1"/>
</dbReference>
<keyword evidence="4 9" id="KW-0460">Magnesium</keyword>
<feature type="binding site" evidence="9">
    <location>
        <position position="114"/>
    </location>
    <ligand>
        <name>4-amino-2-methyl-5-(diphosphooxymethyl)pyrimidine</name>
        <dbReference type="ChEBI" id="CHEBI:57841"/>
    </ligand>
</feature>
<dbReference type="UniPathway" id="UPA00060">
    <property type="reaction ID" value="UER00141"/>
</dbReference>
<evidence type="ECO:0000256" key="10">
    <source>
        <dbReference type="RuleBase" id="RU003826"/>
    </source>
</evidence>
<dbReference type="EC" id="2.5.1.3" evidence="9"/>
<evidence type="ECO:0000259" key="12">
    <source>
        <dbReference type="Pfam" id="PF02581"/>
    </source>
</evidence>
<dbReference type="GO" id="GO:0005737">
    <property type="term" value="C:cytoplasm"/>
    <property type="evidence" value="ECO:0007669"/>
    <property type="project" value="TreeGrafter"/>
</dbReference>
<evidence type="ECO:0000256" key="11">
    <source>
        <dbReference type="RuleBase" id="RU004253"/>
    </source>
</evidence>
<evidence type="ECO:0000256" key="7">
    <source>
        <dbReference type="ARBA" id="ARBA00047851"/>
    </source>
</evidence>
<dbReference type="GO" id="GO:0009228">
    <property type="term" value="P:thiamine biosynthetic process"/>
    <property type="evidence" value="ECO:0007669"/>
    <property type="project" value="UniProtKB-KW"/>
</dbReference>
<gene>
    <name evidence="9" type="primary">thiE</name>
    <name evidence="13" type="ORF">AMJ52_02080</name>
</gene>
<comment type="caution">
    <text evidence="9">Lacks conserved residue(s) required for the propagation of feature annotation.</text>
</comment>
<comment type="catalytic activity">
    <reaction evidence="8 9 10">
        <text>2-[(2R,5Z)-2-carboxy-4-methylthiazol-5(2H)-ylidene]ethyl phosphate + 4-amino-2-methyl-5-(diphosphooxymethyl)pyrimidine + 2 H(+) = thiamine phosphate + CO2 + diphosphate</text>
        <dbReference type="Rhea" id="RHEA:47844"/>
        <dbReference type="ChEBI" id="CHEBI:15378"/>
        <dbReference type="ChEBI" id="CHEBI:16526"/>
        <dbReference type="ChEBI" id="CHEBI:33019"/>
        <dbReference type="ChEBI" id="CHEBI:37575"/>
        <dbReference type="ChEBI" id="CHEBI:57841"/>
        <dbReference type="ChEBI" id="CHEBI:62899"/>
        <dbReference type="EC" id="2.5.1.3"/>
    </reaction>
</comment>
<keyword evidence="2 9" id="KW-0808">Transferase</keyword>
<comment type="catalytic activity">
    <reaction evidence="6 9 10">
        <text>4-methyl-5-(2-phosphooxyethyl)-thiazole + 4-amino-2-methyl-5-(diphosphooxymethyl)pyrimidine + H(+) = thiamine phosphate + diphosphate</text>
        <dbReference type="Rhea" id="RHEA:22328"/>
        <dbReference type="ChEBI" id="CHEBI:15378"/>
        <dbReference type="ChEBI" id="CHEBI:33019"/>
        <dbReference type="ChEBI" id="CHEBI:37575"/>
        <dbReference type="ChEBI" id="CHEBI:57841"/>
        <dbReference type="ChEBI" id="CHEBI:58296"/>
        <dbReference type="EC" id="2.5.1.3"/>
    </reaction>
</comment>
<dbReference type="EMBL" id="LJNI01000017">
    <property type="protein sequence ID" value="KPJ74065.1"/>
    <property type="molecule type" value="Genomic_DNA"/>
</dbReference>
<evidence type="ECO:0000256" key="8">
    <source>
        <dbReference type="ARBA" id="ARBA00047883"/>
    </source>
</evidence>
<organism evidence="13 14">
    <name type="scientific">candidate division TA06 bacterium DG_78</name>
    <dbReference type="NCBI Taxonomy" id="1703772"/>
    <lineage>
        <taxon>Bacteria</taxon>
        <taxon>Bacteria division TA06</taxon>
    </lineage>
</organism>
<keyword evidence="3 9" id="KW-0479">Metal-binding</keyword>
<protein>
    <recommendedName>
        <fullName evidence="9">Thiamine-phosphate synthase</fullName>
        <shortName evidence="9">TP synthase</shortName>
        <shortName evidence="9">TPS</shortName>
        <ecNumber evidence="9">2.5.1.3</ecNumber>
    </recommendedName>
    <alternativeName>
        <fullName evidence="9">Thiamine-phosphate pyrophosphorylase</fullName>
        <shortName evidence="9">TMP pyrophosphorylase</shortName>
        <shortName evidence="9">TMP-PPase</shortName>
    </alternativeName>
</protein>
<dbReference type="InterPro" id="IPR022998">
    <property type="entry name" value="ThiamineP_synth_TenI"/>
</dbReference>
<name>A0A0S7YH75_UNCT6</name>
<evidence type="ECO:0000256" key="2">
    <source>
        <dbReference type="ARBA" id="ARBA00022679"/>
    </source>
</evidence>
<comment type="similarity">
    <text evidence="9 10">Belongs to the thiamine-phosphate synthase family.</text>
</comment>
<evidence type="ECO:0000256" key="3">
    <source>
        <dbReference type="ARBA" id="ARBA00022723"/>
    </source>
</evidence>
<comment type="function">
    <text evidence="9">Condenses 4-methyl-5-(beta-hydroxyethyl)thiazole monophosphate (THZ-P) and 2-methyl-4-amino-5-hydroxymethyl pyrimidine pyrophosphate (HMP-PP) to form thiamine monophosphate (TMP).</text>
</comment>
<evidence type="ECO:0000313" key="13">
    <source>
        <dbReference type="EMBL" id="KPJ74065.1"/>
    </source>
</evidence>
<evidence type="ECO:0000256" key="4">
    <source>
        <dbReference type="ARBA" id="ARBA00022842"/>
    </source>
</evidence>
<comment type="catalytic activity">
    <reaction evidence="7 9 10">
        <text>2-(2-carboxy-4-methylthiazol-5-yl)ethyl phosphate + 4-amino-2-methyl-5-(diphosphooxymethyl)pyrimidine + 2 H(+) = thiamine phosphate + CO2 + diphosphate</text>
        <dbReference type="Rhea" id="RHEA:47848"/>
        <dbReference type="ChEBI" id="CHEBI:15378"/>
        <dbReference type="ChEBI" id="CHEBI:16526"/>
        <dbReference type="ChEBI" id="CHEBI:33019"/>
        <dbReference type="ChEBI" id="CHEBI:37575"/>
        <dbReference type="ChEBI" id="CHEBI:57841"/>
        <dbReference type="ChEBI" id="CHEBI:62890"/>
        <dbReference type="EC" id="2.5.1.3"/>
    </reaction>
</comment>
<comment type="caution">
    <text evidence="13">The sequence shown here is derived from an EMBL/GenBank/DDBJ whole genome shotgun (WGS) entry which is preliminary data.</text>
</comment>
<feature type="binding site" evidence="9">
    <location>
        <position position="170"/>
    </location>
    <ligand>
        <name>2-[(2R,5Z)-2-carboxy-4-methylthiazol-5(2H)-ylidene]ethyl phosphate</name>
        <dbReference type="ChEBI" id="CHEBI:62899"/>
    </ligand>
</feature>
<keyword evidence="5 9" id="KW-0784">Thiamine biosynthesis</keyword>
<comment type="pathway">
    <text evidence="1 9 11">Cofactor biosynthesis; thiamine diphosphate biosynthesis; thiamine phosphate from 4-amino-2-methyl-5-diphosphomethylpyrimidine and 4-methyl-5-(2-phosphoethyl)-thiazole: step 1/1.</text>
</comment>
<evidence type="ECO:0000256" key="1">
    <source>
        <dbReference type="ARBA" id="ARBA00005165"/>
    </source>
</evidence>
<feature type="binding site" evidence="9">
    <location>
        <position position="75"/>
    </location>
    <ligand>
        <name>4-amino-2-methyl-5-(diphosphooxymethyl)pyrimidine</name>
        <dbReference type="ChEBI" id="CHEBI:57841"/>
    </ligand>
</feature>
<feature type="domain" description="Thiamine phosphate synthase/TenI" evidence="12">
    <location>
        <begin position="13"/>
        <end position="191"/>
    </location>
</feature>
<feature type="binding site" evidence="9">
    <location>
        <position position="143"/>
    </location>
    <ligand>
        <name>4-amino-2-methyl-5-(diphosphooxymethyl)pyrimidine</name>
        <dbReference type="ChEBI" id="CHEBI:57841"/>
    </ligand>
</feature>
<dbReference type="GO" id="GO:0000287">
    <property type="term" value="F:magnesium ion binding"/>
    <property type="evidence" value="ECO:0007669"/>
    <property type="project" value="UniProtKB-UniRule"/>
</dbReference>
<dbReference type="GO" id="GO:0009229">
    <property type="term" value="P:thiamine diphosphate biosynthetic process"/>
    <property type="evidence" value="ECO:0007669"/>
    <property type="project" value="UniProtKB-UniRule"/>
</dbReference>
<reference evidence="13 14" key="1">
    <citation type="journal article" date="2015" name="Microbiome">
        <title>Genomic resolution of linkages in carbon, nitrogen, and sulfur cycling among widespread estuary sediment bacteria.</title>
        <authorList>
            <person name="Baker B.J."/>
            <person name="Lazar C.S."/>
            <person name="Teske A.P."/>
            <person name="Dick G.J."/>
        </authorList>
    </citation>
    <scope>NUCLEOTIDE SEQUENCE [LARGE SCALE GENOMIC DNA]</scope>
    <source>
        <strain evidence="13">DG_78</strain>
    </source>
</reference>
<dbReference type="HAMAP" id="MF_00097">
    <property type="entry name" value="TMP_synthase"/>
    <property type="match status" value="1"/>
</dbReference>
<feature type="binding site" evidence="9">
    <location>
        <position position="95"/>
    </location>
    <ligand>
        <name>Mg(2+)</name>
        <dbReference type="ChEBI" id="CHEBI:18420"/>
    </ligand>
</feature>
<dbReference type="NCBIfam" id="TIGR00693">
    <property type="entry name" value="thiE"/>
    <property type="match status" value="1"/>
</dbReference>
<dbReference type="AlphaFoldDB" id="A0A0S7YH75"/>
<dbReference type="SUPFAM" id="SSF51391">
    <property type="entry name" value="Thiamin phosphate synthase"/>
    <property type="match status" value="1"/>
</dbReference>
<dbReference type="InterPro" id="IPR034291">
    <property type="entry name" value="TMP_synthase"/>
</dbReference>
<dbReference type="PANTHER" id="PTHR20857">
    <property type="entry name" value="THIAMINE-PHOSPHATE PYROPHOSPHORYLASE"/>
    <property type="match status" value="1"/>
</dbReference>
<dbReference type="Pfam" id="PF02581">
    <property type="entry name" value="TMP-TENI"/>
    <property type="match status" value="1"/>
</dbReference>
<evidence type="ECO:0000256" key="5">
    <source>
        <dbReference type="ARBA" id="ARBA00022977"/>
    </source>
</evidence>
<dbReference type="GO" id="GO:0004789">
    <property type="term" value="F:thiamine-phosphate diphosphorylase activity"/>
    <property type="evidence" value="ECO:0007669"/>
    <property type="project" value="UniProtKB-UniRule"/>
</dbReference>
<feature type="binding site" evidence="9">
    <location>
        <begin position="43"/>
        <end position="47"/>
    </location>
    <ligand>
        <name>4-amino-2-methyl-5-(diphosphooxymethyl)pyrimidine</name>
        <dbReference type="ChEBI" id="CHEBI:57841"/>
    </ligand>
</feature>
<evidence type="ECO:0000256" key="6">
    <source>
        <dbReference type="ARBA" id="ARBA00047334"/>
    </source>
</evidence>
<evidence type="ECO:0000256" key="9">
    <source>
        <dbReference type="HAMAP-Rule" id="MF_00097"/>
    </source>
</evidence>
<accession>A0A0S7YH75</accession>